<sequence length="56" mass="6010">DATGASNIVLVLRGLCTPIERCVVYKLGLSDAIHAAQGEKDYHEVPTGLYCAHRAI</sequence>
<proteinExistence type="predicted"/>
<evidence type="ECO:0000313" key="1">
    <source>
        <dbReference type="EMBL" id="MCE5166704.1"/>
    </source>
</evidence>
<gene>
    <name evidence="1" type="ORF">HAX54_024571</name>
</gene>
<dbReference type="EMBL" id="JACEIK010029927">
    <property type="protein sequence ID" value="MCE5166704.1"/>
    <property type="molecule type" value="Genomic_DNA"/>
</dbReference>
<evidence type="ECO:0000313" key="2">
    <source>
        <dbReference type="Proteomes" id="UP000823775"/>
    </source>
</evidence>
<feature type="non-terminal residue" evidence="1">
    <location>
        <position position="1"/>
    </location>
</feature>
<comment type="caution">
    <text evidence="1">The sequence shown here is derived from an EMBL/GenBank/DDBJ whole genome shotgun (WGS) entry which is preliminary data.</text>
</comment>
<name>A0ABS8Y9F7_DATST</name>
<organism evidence="1 2">
    <name type="scientific">Datura stramonium</name>
    <name type="common">Jimsonweed</name>
    <name type="synonym">Common thornapple</name>
    <dbReference type="NCBI Taxonomy" id="4076"/>
    <lineage>
        <taxon>Eukaryota</taxon>
        <taxon>Viridiplantae</taxon>
        <taxon>Streptophyta</taxon>
        <taxon>Embryophyta</taxon>
        <taxon>Tracheophyta</taxon>
        <taxon>Spermatophyta</taxon>
        <taxon>Magnoliopsida</taxon>
        <taxon>eudicotyledons</taxon>
        <taxon>Gunneridae</taxon>
        <taxon>Pentapetalae</taxon>
        <taxon>asterids</taxon>
        <taxon>lamiids</taxon>
        <taxon>Solanales</taxon>
        <taxon>Solanaceae</taxon>
        <taxon>Solanoideae</taxon>
        <taxon>Datureae</taxon>
        <taxon>Datura</taxon>
    </lineage>
</organism>
<dbReference type="Proteomes" id="UP000823775">
    <property type="component" value="Unassembled WGS sequence"/>
</dbReference>
<reference evidence="1 2" key="1">
    <citation type="journal article" date="2021" name="BMC Genomics">
        <title>Datura genome reveals duplications of psychoactive alkaloid biosynthetic genes and high mutation rate following tissue culture.</title>
        <authorList>
            <person name="Rajewski A."/>
            <person name="Carter-House D."/>
            <person name="Stajich J."/>
            <person name="Litt A."/>
        </authorList>
    </citation>
    <scope>NUCLEOTIDE SEQUENCE [LARGE SCALE GENOMIC DNA]</scope>
    <source>
        <strain evidence="1">AR-01</strain>
    </source>
</reference>
<protein>
    <submittedName>
        <fullName evidence="1">Uncharacterized protein</fullName>
    </submittedName>
</protein>
<keyword evidence="2" id="KW-1185">Reference proteome</keyword>
<accession>A0ABS8Y9F7</accession>